<organism evidence="2">
    <name type="scientific">Lentimicrobium saccharophilum</name>
    <dbReference type="NCBI Taxonomy" id="1678841"/>
    <lineage>
        <taxon>Bacteria</taxon>
        <taxon>Pseudomonadati</taxon>
        <taxon>Bacteroidota</taxon>
        <taxon>Bacteroidia</taxon>
        <taxon>Bacteroidales</taxon>
        <taxon>Lentimicrobiaceae</taxon>
        <taxon>Lentimicrobium</taxon>
    </lineage>
</organism>
<dbReference type="STRING" id="1678841.TBC1_111435"/>
<evidence type="ECO:0008006" key="4">
    <source>
        <dbReference type="Google" id="ProtNLM"/>
    </source>
</evidence>
<proteinExistence type="predicted"/>
<dbReference type="PATRIC" id="fig|1678841.3.peg.1610"/>
<evidence type="ECO:0000313" key="3">
    <source>
        <dbReference type="Proteomes" id="UP000053091"/>
    </source>
</evidence>
<dbReference type="Proteomes" id="UP000053091">
    <property type="component" value="Unassembled WGS sequence"/>
</dbReference>
<feature type="chain" id="PRO_5006633441" description="Carbohydrate-binding domain-containing protein" evidence="1">
    <location>
        <begin position="20"/>
        <end position="744"/>
    </location>
</feature>
<gene>
    <name evidence="2" type="ORF">TBC1_111435</name>
</gene>
<dbReference type="AlphaFoldDB" id="A0A0S7C0R4"/>
<keyword evidence="3" id="KW-1185">Reference proteome</keyword>
<dbReference type="InterPro" id="IPR025584">
    <property type="entry name" value="Cthe_2159"/>
</dbReference>
<sequence length="744" mass="76369">MKKHIITLALAIAGLAVMAQEKMYIHKADHFTLGALVTSTDSIYFSNDQSTILFSIGDTLDSYAVSEIDSITFGANSTIISIFYEGNYVRVINPLAYEGVSVSTDGANVTVTSTSQIQDIGYRLSGSTHGGSFKIYSQQPFELMLNGVQITNTNGPAINIQSGNTVTVDIMNGTTNALTDGGSYSNPAKAPDGKSEDQKGAFFSETTLIFTGTGNLTINGLGSAKHGLCSDSNIEINGCSINIASAAKDGIHAKTGFEMINGSLNITATGDAIDGDAGNVTITGGNITTLNDADDVKGITCDGTMSISGGVLMLTVNGDQSKAMKSESDITISGGSITIITTGDAVLEASGSGFDPSYCTAIKCDANINISGGSIDIISTGIAGKGISSDADITIANGTITITCSGNGARYTNTEGAYDAYVSTCITSDGNTLINGGNITTSSSGSGGKSISVDGTLNIENSNSPPVINLTTTGNRIYISGSGENAEYAEAKTVKSDGDIVIESGNITLNSADDGLKSETSITISTSIINITNSVEGIEAPFININSGEITIKSSDDCINTTFGLGGEQNDGSIMTFNGGFVAVNTTGGDGLDANGNIVINGGTIVVHGPPNAPEVGMDYNGSCNMNGGFLAVSGPNSNMLQAPSNSSTQNCLKAVTYSGLSASTLFHIQDASGVNILTFQPLRTYYSVIFSSSELLTGSTYSIYTGGSCNGTINNGLYTGGTYSGGTFRKSFTINNRITSVNF</sequence>
<dbReference type="EMBL" id="DF968182">
    <property type="protein sequence ID" value="GAP43284.1"/>
    <property type="molecule type" value="Genomic_DNA"/>
</dbReference>
<dbReference type="OrthoDB" id="6116667at2"/>
<reference evidence="2" key="1">
    <citation type="journal article" date="2015" name="Genome Announc.">
        <title>Draft Genome Sequence of Bacteroidales Strain TBC1, a Novel Isolate from a Methanogenic Wastewater Treatment System.</title>
        <authorList>
            <person name="Tourlousse D.M."/>
            <person name="Matsuura N."/>
            <person name="Sun L."/>
            <person name="Toyonaga M."/>
            <person name="Kuroda K."/>
            <person name="Ohashi A."/>
            <person name="Cruz R."/>
            <person name="Yamaguchi T."/>
            <person name="Sekiguchi Y."/>
        </authorList>
    </citation>
    <scope>NUCLEOTIDE SEQUENCE [LARGE SCALE GENOMIC DNA]</scope>
    <source>
        <strain evidence="2">TBC1</strain>
    </source>
</reference>
<protein>
    <recommendedName>
        <fullName evidence="4">Carbohydrate-binding domain-containing protein</fullName>
    </recommendedName>
</protein>
<dbReference type="Pfam" id="PF14262">
    <property type="entry name" value="Cthe_2159"/>
    <property type="match status" value="2"/>
</dbReference>
<evidence type="ECO:0000256" key="1">
    <source>
        <dbReference type="SAM" id="SignalP"/>
    </source>
</evidence>
<keyword evidence="1" id="KW-0732">Signal</keyword>
<accession>A0A0S7C0R4</accession>
<name>A0A0S7C0R4_9BACT</name>
<dbReference type="RefSeq" id="WP_062040178.1">
    <property type="nucleotide sequence ID" value="NZ_DF968182.1"/>
</dbReference>
<evidence type="ECO:0000313" key="2">
    <source>
        <dbReference type="EMBL" id="GAP43284.1"/>
    </source>
</evidence>
<feature type="signal peptide" evidence="1">
    <location>
        <begin position="1"/>
        <end position="19"/>
    </location>
</feature>